<dbReference type="EMBL" id="CM029047">
    <property type="protein sequence ID" value="KAG2581326.1"/>
    <property type="molecule type" value="Genomic_DNA"/>
</dbReference>
<keyword evidence="2" id="KW-1185">Reference proteome</keyword>
<gene>
    <name evidence="1" type="ORF">PVAP13_6KG240500</name>
</gene>
<accession>A0A8T0R7S9</accession>
<evidence type="ECO:0000313" key="2">
    <source>
        <dbReference type="Proteomes" id="UP000823388"/>
    </source>
</evidence>
<sequence>MANSASPRADGAAACTLGLGGSAARGGVAVRQAGLLGAGPVPAQRLERREPGRTRLQPKQLAGDCSSACTLVHLRLRSTSYILTRTLTLALDAVAGRRLGSGEELSLRPIGPVTRENSWEACLGPPVEQRVRATCVIVACAVCLEAKHRLEYEKVHGEGTFPHWVLDCDLLIEACRRDRIWKPGKGANVGKVLDKIEQTAGVPVTTTAPAPAQPWLPLRSWRPHSWDAGLSPTSVAELLDSHGPCVVVLWVCPWYKYFDAAAGDDALVYRGCGRSEDDREQSKRLYGDQTGWHAVVCFGYRFCGGQMHVLVRDNHDAAANGPQRWVDVEEIHTLYTLSVERLKPWHLLGER</sequence>
<evidence type="ECO:0000313" key="1">
    <source>
        <dbReference type="EMBL" id="KAG2581326.1"/>
    </source>
</evidence>
<dbReference type="PANTHER" id="PTHR35360">
    <property type="entry name" value="OS01G0324125 PROTEIN-RELATED"/>
    <property type="match status" value="1"/>
</dbReference>
<proteinExistence type="predicted"/>
<dbReference type="AlphaFoldDB" id="A0A8T0R7S9"/>
<organism evidence="1 2">
    <name type="scientific">Panicum virgatum</name>
    <name type="common">Blackwell switchgrass</name>
    <dbReference type="NCBI Taxonomy" id="38727"/>
    <lineage>
        <taxon>Eukaryota</taxon>
        <taxon>Viridiplantae</taxon>
        <taxon>Streptophyta</taxon>
        <taxon>Embryophyta</taxon>
        <taxon>Tracheophyta</taxon>
        <taxon>Spermatophyta</taxon>
        <taxon>Magnoliopsida</taxon>
        <taxon>Liliopsida</taxon>
        <taxon>Poales</taxon>
        <taxon>Poaceae</taxon>
        <taxon>PACMAD clade</taxon>
        <taxon>Panicoideae</taxon>
        <taxon>Panicodae</taxon>
        <taxon>Paniceae</taxon>
        <taxon>Panicinae</taxon>
        <taxon>Panicum</taxon>
        <taxon>Panicum sect. Hiantes</taxon>
    </lineage>
</organism>
<reference evidence="1" key="1">
    <citation type="submission" date="2020-05" db="EMBL/GenBank/DDBJ databases">
        <title>WGS assembly of Panicum virgatum.</title>
        <authorList>
            <person name="Lovell J.T."/>
            <person name="Jenkins J."/>
            <person name="Shu S."/>
            <person name="Juenger T.E."/>
            <person name="Schmutz J."/>
        </authorList>
    </citation>
    <scope>NUCLEOTIDE SEQUENCE</scope>
    <source>
        <strain evidence="1">AP13</strain>
    </source>
</reference>
<dbReference type="PANTHER" id="PTHR35360:SF3">
    <property type="entry name" value="OS07G0492700 PROTEIN"/>
    <property type="match status" value="1"/>
</dbReference>
<name>A0A8T0R7S9_PANVG</name>
<comment type="caution">
    <text evidence="1">The sequence shown here is derived from an EMBL/GenBank/DDBJ whole genome shotgun (WGS) entry which is preliminary data.</text>
</comment>
<dbReference type="Proteomes" id="UP000823388">
    <property type="component" value="Chromosome 6K"/>
</dbReference>
<protein>
    <submittedName>
        <fullName evidence="1">Uncharacterized protein</fullName>
    </submittedName>
</protein>